<feature type="signal peptide" evidence="2">
    <location>
        <begin position="1"/>
        <end position="24"/>
    </location>
</feature>
<evidence type="ECO:0000256" key="2">
    <source>
        <dbReference type="SAM" id="SignalP"/>
    </source>
</evidence>
<feature type="region of interest" description="Disordered" evidence="1">
    <location>
        <begin position="128"/>
        <end position="151"/>
    </location>
</feature>
<keyword evidence="2" id="KW-0732">Signal</keyword>
<evidence type="ECO:0000313" key="4">
    <source>
        <dbReference type="Proteomes" id="UP000825890"/>
    </source>
</evidence>
<dbReference type="RefSeq" id="XP_044653499.1">
    <property type="nucleotide sequence ID" value="XM_044797564.1"/>
</dbReference>
<name>A0A9P3C984_9PEZI</name>
<accession>A0A9P3C984</accession>
<feature type="chain" id="PRO_5040402384" evidence="2">
    <location>
        <begin position="25"/>
        <end position="317"/>
    </location>
</feature>
<protein>
    <submittedName>
        <fullName evidence="3">Uncharacterized protein</fullName>
    </submittedName>
</protein>
<reference evidence="3 4" key="1">
    <citation type="submission" date="2021-01" db="EMBL/GenBank/DDBJ databases">
        <title>Cercospora kikuchii MAFF 305040 whole genome shotgun sequence.</title>
        <authorList>
            <person name="Kashiwa T."/>
            <person name="Suzuki T."/>
        </authorList>
    </citation>
    <scope>NUCLEOTIDE SEQUENCE [LARGE SCALE GENOMIC DNA]</scope>
    <source>
        <strain evidence="3 4">MAFF 305040</strain>
    </source>
</reference>
<dbReference type="Proteomes" id="UP000825890">
    <property type="component" value="Unassembled WGS sequence"/>
</dbReference>
<feature type="region of interest" description="Disordered" evidence="1">
    <location>
        <begin position="65"/>
        <end position="96"/>
    </location>
</feature>
<evidence type="ECO:0000256" key="1">
    <source>
        <dbReference type="SAM" id="MobiDB-lite"/>
    </source>
</evidence>
<keyword evidence="4" id="KW-1185">Reference proteome</keyword>
<dbReference type="OrthoDB" id="3689744at2759"/>
<proteinExistence type="predicted"/>
<gene>
    <name evidence="3" type="ORF">CKM354_000240400</name>
</gene>
<dbReference type="EMBL" id="BOLY01000002">
    <property type="protein sequence ID" value="GIZ39012.1"/>
    <property type="molecule type" value="Genomic_DNA"/>
</dbReference>
<comment type="caution">
    <text evidence="3">The sequence shown here is derived from an EMBL/GenBank/DDBJ whole genome shotgun (WGS) entry which is preliminary data.</text>
</comment>
<dbReference type="AlphaFoldDB" id="A0A9P3C984"/>
<evidence type="ECO:0000313" key="3">
    <source>
        <dbReference type="EMBL" id="GIZ39012.1"/>
    </source>
</evidence>
<organism evidence="3 4">
    <name type="scientific">Cercospora kikuchii</name>
    <dbReference type="NCBI Taxonomy" id="84275"/>
    <lineage>
        <taxon>Eukaryota</taxon>
        <taxon>Fungi</taxon>
        <taxon>Dikarya</taxon>
        <taxon>Ascomycota</taxon>
        <taxon>Pezizomycotina</taxon>
        <taxon>Dothideomycetes</taxon>
        <taxon>Dothideomycetidae</taxon>
        <taxon>Mycosphaerellales</taxon>
        <taxon>Mycosphaerellaceae</taxon>
        <taxon>Cercospora</taxon>
    </lineage>
</organism>
<dbReference type="GeneID" id="68287979"/>
<sequence length="317" mass="33867">MIQFSNWMALLLATLLVQHFPVRALPNPESSLDQRSLGGAAVPLALFSRERKAIDGLIPTDLVNRAPAEPPASNVVAGKHSTTHTTSREHPVDGKVPAPNQQNAIAKGRPPQTHLTALEAAKGGTVIKSGSDKLEPAKPAAKGLGESKIGLADPPHGRVPADEPCNKFPMQTDVQFVGTVYYNLVKGFKHQLSEPECPPGSIGHTYSFSTSWSISGQIGPDMKATLPGLTPFKKYLDKLGARVGVAYTWTNTQSTTYTGSETGGQSHPFVLTYQPLILVVTGDIQVLCSPAPLKLFLFVFCTLFARGMESTSSAKDV</sequence>